<name>A0A9K3E7Y0_HELAN</name>
<evidence type="ECO:0000313" key="2">
    <source>
        <dbReference type="Proteomes" id="UP000215914"/>
    </source>
</evidence>
<protein>
    <submittedName>
        <fullName evidence="1">Uncharacterized protein</fullName>
    </submittedName>
</protein>
<reference evidence="1" key="1">
    <citation type="journal article" date="2017" name="Nature">
        <title>The sunflower genome provides insights into oil metabolism, flowering and Asterid evolution.</title>
        <authorList>
            <person name="Badouin H."/>
            <person name="Gouzy J."/>
            <person name="Grassa C.J."/>
            <person name="Murat F."/>
            <person name="Staton S.E."/>
            <person name="Cottret L."/>
            <person name="Lelandais-Briere C."/>
            <person name="Owens G.L."/>
            <person name="Carrere S."/>
            <person name="Mayjonade B."/>
            <person name="Legrand L."/>
            <person name="Gill N."/>
            <person name="Kane N.C."/>
            <person name="Bowers J.E."/>
            <person name="Hubner S."/>
            <person name="Bellec A."/>
            <person name="Berard A."/>
            <person name="Berges H."/>
            <person name="Blanchet N."/>
            <person name="Boniface M.C."/>
            <person name="Brunel D."/>
            <person name="Catrice O."/>
            <person name="Chaidir N."/>
            <person name="Claudel C."/>
            <person name="Donnadieu C."/>
            <person name="Faraut T."/>
            <person name="Fievet G."/>
            <person name="Helmstetter N."/>
            <person name="King M."/>
            <person name="Knapp S.J."/>
            <person name="Lai Z."/>
            <person name="Le Paslier M.C."/>
            <person name="Lippi Y."/>
            <person name="Lorenzon L."/>
            <person name="Mandel J.R."/>
            <person name="Marage G."/>
            <person name="Marchand G."/>
            <person name="Marquand E."/>
            <person name="Bret-Mestries E."/>
            <person name="Morien E."/>
            <person name="Nambeesan S."/>
            <person name="Nguyen T."/>
            <person name="Pegot-Espagnet P."/>
            <person name="Pouilly N."/>
            <person name="Raftis F."/>
            <person name="Sallet E."/>
            <person name="Schiex T."/>
            <person name="Thomas J."/>
            <person name="Vandecasteele C."/>
            <person name="Vares D."/>
            <person name="Vear F."/>
            <person name="Vautrin S."/>
            <person name="Crespi M."/>
            <person name="Mangin B."/>
            <person name="Burke J.M."/>
            <person name="Salse J."/>
            <person name="Munos S."/>
            <person name="Vincourt P."/>
            <person name="Rieseberg L.H."/>
            <person name="Langlade N.B."/>
        </authorList>
    </citation>
    <scope>NUCLEOTIDE SEQUENCE</scope>
    <source>
        <tissue evidence="1">Leaves</tissue>
    </source>
</reference>
<dbReference type="PROSITE" id="PS51257">
    <property type="entry name" value="PROKAR_LIPOPROTEIN"/>
    <property type="match status" value="1"/>
</dbReference>
<sequence length="58" mass="6300">MSTTSLKALSSSLGVSPLGSSGCLESKKLKKFKEFRKLSFIERSSFNNLLSLKGNMVS</sequence>
<gene>
    <name evidence="1" type="ORF">HanXRQr2_Chr14g0625861</name>
</gene>
<comment type="caution">
    <text evidence="1">The sequence shown here is derived from an EMBL/GenBank/DDBJ whole genome shotgun (WGS) entry which is preliminary data.</text>
</comment>
<proteinExistence type="predicted"/>
<dbReference type="EMBL" id="MNCJ02000329">
    <property type="protein sequence ID" value="KAF5767571.1"/>
    <property type="molecule type" value="Genomic_DNA"/>
</dbReference>
<organism evidence="1 2">
    <name type="scientific">Helianthus annuus</name>
    <name type="common">Common sunflower</name>
    <dbReference type="NCBI Taxonomy" id="4232"/>
    <lineage>
        <taxon>Eukaryota</taxon>
        <taxon>Viridiplantae</taxon>
        <taxon>Streptophyta</taxon>
        <taxon>Embryophyta</taxon>
        <taxon>Tracheophyta</taxon>
        <taxon>Spermatophyta</taxon>
        <taxon>Magnoliopsida</taxon>
        <taxon>eudicotyledons</taxon>
        <taxon>Gunneridae</taxon>
        <taxon>Pentapetalae</taxon>
        <taxon>asterids</taxon>
        <taxon>campanulids</taxon>
        <taxon>Asterales</taxon>
        <taxon>Asteraceae</taxon>
        <taxon>Asteroideae</taxon>
        <taxon>Heliantheae alliance</taxon>
        <taxon>Heliantheae</taxon>
        <taxon>Helianthus</taxon>
    </lineage>
</organism>
<accession>A0A9K3E7Y0</accession>
<reference evidence="1" key="2">
    <citation type="submission" date="2020-06" db="EMBL/GenBank/DDBJ databases">
        <title>Helianthus annuus Genome sequencing and assembly Release 2.</title>
        <authorList>
            <person name="Gouzy J."/>
            <person name="Langlade N."/>
            <person name="Munos S."/>
        </authorList>
    </citation>
    <scope>NUCLEOTIDE SEQUENCE</scope>
    <source>
        <tissue evidence="1">Leaves</tissue>
    </source>
</reference>
<keyword evidence="2" id="KW-1185">Reference proteome</keyword>
<dbReference type="Gramene" id="mRNA:HanXRQr2_Chr14g0625861">
    <property type="protein sequence ID" value="CDS:HanXRQr2_Chr14g0625861.1"/>
    <property type="gene ID" value="HanXRQr2_Chr14g0625861"/>
</dbReference>
<dbReference type="Proteomes" id="UP000215914">
    <property type="component" value="Unassembled WGS sequence"/>
</dbReference>
<evidence type="ECO:0000313" key="1">
    <source>
        <dbReference type="EMBL" id="KAF5767571.1"/>
    </source>
</evidence>
<dbReference type="AlphaFoldDB" id="A0A9K3E7Y0"/>